<sequence length="127" mass="14453">MELDLWPRQHDLPPRWDGLPVEWGSWSDTADIIICPPPPRRPKCVRCGSHRDPHMNLGRVWTEPGMVRAIRQAQLSNGRHLVAHLAAFRCPDCEHDHVIDLLNDQAWDLDPTDYTDDGSYDVAAGRG</sequence>
<keyword evidence="2" id="KW-1185">Reference proteome</keyword>
<dbReference type="RefSeq" id="WP_268787228.1">
    <property type="nucleotide sequence ID" value="NZ_JAPQYE010000011.1"/>
</dbReference>
<proteinExistence type="predicted"/>
<dbReference type="EMBL" id="JAPQYE010000011">
    <property type="protein sequence ID" value="MCZ0730709.1"/>
    <property type="molecule type" value="Genomic_DNA"/>
</dbReference>
<evidence type="ECO:0008006" key="3">
    <source>
        <dbReference type="Google" id="ProtNLM"/>
    </source>
</evidence>
<protein>
    <recommendedName>
        <fullName evidence="3">Transposase</fullName>
    </recommendedName>
</protein>
<gene>
    <name evidence="1" type="ORF">OY187_21900</name>
</gene>
<evidence type="ECO:0000313" key="2">
    <source>
        <dbReference type="Proteomes" id="UP001084650"/>
    </source>
</evidence>
<organism evidence="1 2">
    <name type="scientific">Mycolicibacterium iranicum</name>
    <name type="common">Mycobacterium iranicum</name>
    <dbReference type="NCBI Taxonomy" id="912594"/>
    <lineage>
        <taxon>Bacteria</taxon>
        <taxon>Bacillati</taxon>
        <taxon>Actinomycetota</taxon>
        <taxon>Actinomycetes</taxon>
        <taxon>Mycobacteriales</taxon>
        <taxon>Mycobacteriaceae</taxon>
        <taxon>Mycolicibacterium</taxon>
    </lineage>
</organism>
<dbReference type="Proteomes" id="UP001084650">
    <property type="component" value="Unassembled WGS sequence"/>
</dbReference>
<accession>A0ABT4HLT3</accession>
<reference evidence="1" key="1">
    <citation type="submission" date="2022-12" db="EMBL/GenBank/DDBJ databases">
        <title>Whole genome sequence of Mycolicibacterium iranicum strain SBH312.</title>
        <authorList>
            <person name="Jani J."/>
            <person name="Arifin Mustapha Z."/>
            <person name="Ahmed K."/>
            <person name="Kai Ling C."/>
        </authorList>
    </citation>
    <scope>NUCLEOTIDE SEQUENCE</scope>
    <source>
        <strain evidence="1">SBH312</strain>
    </source>
</reference>
<evidence type="ECO:0000313" key="1">
    <source>
        <dbReference type="EMBL" id="MCZ0730709.1"/>
    </source>
</evidence>
<comment type="caution">
    <text evidence="1">The sequence shown here is derived from an EMBL/GenBank/DDBJ whole genome shotgun (WGS) entry which is preliminary data.</text>
</comment>
<name>A0ABT4HLT3_MYCIR</name>